<feature type="region of interest" description="Disordered" evidence="1">
    <location>
        <begin position="1"/>
        <end position="28"/>
    </location>
</feature>
<reference evidence="2" key="1">
    <citation type="journal article" date="2022" name="bioRxiv">
        <title>Sequencing and chromosome-scale assembly of the giantPleurodeles waltlgenome.</title>
        <authorList>
            <person name="Brown T."/>
            <person name="Elewa A."/>
            <person name="Iarovenko S."/>
            <person name="Subramanian E."/>
            <person name="Araus A.J."/>
            <person name="Petzold A."/>
            <person name="Susuki M."/>
            <person name="Suzuki K.-i.T."/>
            <person name="Hayashi T."/>
            <person name="Toyoda A."/>
            <person name="Oliveira C."/>
            <person name="Osipova E."/>
            <person name="Leigh N.D."/>
            <person name="Simon A."/>
            <person name="Yun M.H."/>
        </authorList>
    </citation>
    <scope>NUCLEOTIDE SEQUENCE</scope>
    <source>
        <strain evidence="2">20211129_DDA</strain>
        <tissue evidence="2">Liver</tissue>
    </source>
</reference>
<gene>
    <name evidence="2" type="ORF">NDU88_002543</name>
</gene>
<dbReference type="AlphaFoldDB" id="A0AAV7KW07"/>
<protein>
    <submittedName>
        <fullName evidence="2">Uncharacterized protein</fullName>
    </submittedName>
</protein>
<keyword evidence="3" id="KW-1185">Reference proteome</keyword>
<name>A0AAV7KW07_PLEWA</name>
<comment type="caution">
    <text evidence="2">The sequence shown here is derived from an EMBL/GenBank/DDBJ whole genome shotgun (WGS) entry which is preliminary data.</text>
</comment>
<evidence type="ECO:0000313" key="2">
    <source>
        <dbReference type="EMBL" id="KAJ1082375.1"/>
    </source>
</evidence>
<sequence length="70" mass="7746">MESERVPATAPQQPLSGTSTTSAAPQTKAAEIRCNAMWQQQHKRQRLDAQCLSVSVSQYQTRELSKDKGV</sequence>
<evidence type="ECO:0000256" key="1">
    <source>
        <dbReference type="SAM" id="MobiDB-lite"/>
    </source>
</evidence>
<organism evidence="2 3">
    <name type="scientific">Pleurodeles waltl</name>
    <name type="common">Iberian ribbed newt</name>
    <dbReference type="NCBI Taxonomy" id="8319"/>
    <lineage>
        <taxon>Eukaryota</taxon>
        <taxon>Metazoa</taxon>
        <taxon>Chordata</taxon>
        <taxon>Craniata</taxon>
        <taxon>Vertebrata</taxon>
        <taxon>Euteleostomi</taxon>
        <taxon>Amphibia</taxon>
        <taxon>Batrachia</taxon>
        <taxon>Caudata</taxon>
        <taxon>Salamandroidea</taxon>
        <taxon>Salamandridae</taxon>
        <taxon>Pleurodelinae</taxon>
        <taxon>Pleurodeles</taxon>
    </lineage>
</organism>
<accession>A0AAV7KW07</accession>
<feature type="compositionally biased region" description="Polar residues" evidence="1">
    <location>
        <begin position="10"/>
        <end position="25"/>
    </location>
</feature>
<evidence type="ECO:0000313" key="3">
    <source>
        <dbReference type="Proteomes" id="UP001066276"/>
    </source>
</evidence>
<dbReference type="EMBL" id="JANPWB010000016">
    <property type="protein sequence ID" value="KAJ1082375.1"/>
    <property type="molecule type" value="Genomic_DNA"/>
</dbReference>
<proteinExistence type="predicted"/>
<dbReference type="Proteomes" id="UP001066276">
    <property type="component" value="Chromosome 12"/>
</dbReference>